<dbReference type="EC" id="5.4.99.12" evidence="4"/>
<dbReference type="SMR" id="A0A4D6GV41"/>
<comment type="caution">
    <text evidence="4">Lacks conserved residue(s) required for the propagation of feature annotation.</text>
</comment>
<dbReference type="NCBIfam" id="NF000622">
    <property type="entry name" value="PRK00021.3-3"/>
    <property type="match status" value="1"/>
</dbReference>
<keyword evidence="3 4" id="KW-0413">Isomerase</keyword>
<comment type="similarity">
    <text evidence="1 4 7">Belongs to the tRNA pseudouridine synthase TruA family.</text>
</comment>
<evidence type="ECO:0000313" key="12">
    <source>
        <dbReference type="Proteomes" id="UP000323075"/>
    </source>
</evidence>
<evidence type="ECO:0000313" key="10">
    <source>
        <dbReference type="EMBL" id="TYO81920.1"/>
    </source>
</evidence>
<evidence type="ECO:0000256" key="4">
    <source>
        <dbReference type="HAMAP-Rule" id="MF_00171"/>
    </source>
</evidence>
<dbReference type="EMBL" id="VRYN01000001">
    <property type="protein sequence ID" value="TYO81920.1"/>
    <property type="molecule type" value="Genomic_DNA"/>
</dbReference>
<feature type="domain" description="Pseudouridine synthase I TruA alpha/beta" evidence="8">
    <location>
        <begin position="130"/>
        <end position="228"/>
    </location>
</feature>
<reference evidence="9" key="3">
    <citation type="journal article" name="MicrobiologyOpen">
        <title>Whole-genome comparison between the type strain of Halobacterium salinarum (DSM 3754(T)) and the laboratory strains R1 and NRC-1.</title>
        <authorList>
            <person name="Pfeiffer F."/>
            <person name="Losensky G."/>
            <person name="Marchfelder A."/>
            <person name="Habermann B."/>
            <person name="Dyall-Smith M."/>
        </authorList>
    </citation>
    <scope>NUCLEOTIDE SEQUENCE</scope>
    <source>
        <strain evidence="9">91-R6</strain>
    </source>
</reference>
<evidence type="ECO:0000259" key="8">
    <source>
        <dbReference type="Pfam" id="PF01416"/>
    </source>
</evidence>
<evidence type="ECO:0000256" key="1">
    <source>
        <dbReference type="ARBA" id="ARBA00009375"/>
    </source>
</evidence>
<comment type="catalytic activity">
    <reaction evidence="4 7">
        <text>uridine(38/39/40) in tRNA = pseudouridine(38/39/40) in tRNA</text>
        <dbReference type="Rhea" id="RHEA:22376"/>
        <dbReference type="Rhea" id="RHEA-COMP:10085"/>
        <dbReference type="Rhea" id="RHEA-COMP:10087"/>
        <dbReference type="ChEBI" id="CHEBI:65314"/>
        <dbReference type="ChEBI" id="CHEBI:65315"/>
        <dbReference type="EC" id="5.4.99.12"/>
    </reaction>
</comment>
<dbReference type="AlphaFoldDB" id="A0A4D6GV41"/>
<organism evidence="9 11">
    <name type="scientific">Halobacterium salinarum (strain ATCC 33171 / DSM 3754 / JCM 8978 / NBRC 102687 / NCIMB 764 / 91-R6)</name>
    <dbReference type="NCBI Taxonomy" id="2597657"/>
    <lineage>
        <taxon>Archaea</taxon>
        <taxon>Methanobacteriati</taxon>
        <taxon>Methanobacteriota</taxon>
        <taxon>Stenosarchaea group</taxon>
        <taxon>Halobacteria</taxon>
        <taxon>Halobacteriales</taxon>
        <taxon>Halobacteriaceae</taxon>
        <taxon>Halobacterium</taxon>
    </lineage>
</organism>
<name>A0A4D6GV41_HALS9</name>
<dbReference type="Proteomes" id="UP000323075">
    <property type="component" value="Unassembled WGS sequence"/>
</dbReference>
<comment type="function">
    <text evidence="4">Formation of pseudouridine at positions 38, 39 and 40 in the anticodon stem and loop of transfer RNAs.</text>
</comment>
<dbReference type="GeneID" id="68694599"/>
<evidence type="ECO:0000256" key="2">
    <source>
        <dbReference type="ARBA" id="ARBA00022694"/>
    </source>
</evidence>
<dbReference type="RefSeq" id="WP_010903475.1">
    <property type="nucleotide sequence ID" value="NZ_VRYN01000001.1"/>
</dbReference>
<dbReference type="InterPro" id="IPR001406">
    <property type="entry name" value="PsdUridine_synth_TruA"/>
</dbReference>
<dbReference type="SUPFAM" id="SSF55120">
    <property type="entry name" value="Pseudouridine synthase"/>
    <property type="match status" value="1"/>
</dbReference>
<dbReference type="HAMAP" id="MF_00171">
    <property type="entry name" value="TruA"/>
    <property type="match status" value="1"/>
</dbReference>
<dbReference type="InterPro" id="IPR020103">
    <property type="entry name" value="PsdUridine_synth_cat_dom_sf"/>
</dbReference>
<evidence type="ECO:0000256" key="6">
    <source>
        <dbReference type="PIRSR" id="PIRSR001430-2"/>
    </source>
</evidence>
<dbReference type="Proteomes" id="UP000296216">
    <property type="component" value="Chromosome"/>
</dbReference>
<reference evidence="9 11" key="1">
    <citation type="journal article" date="2019" name="Microbiol. Resour. Announc.">
        <title>The Genome Sequence of the Halobacterium salinarum Type Strain Is Closely Related to That of Laboratory Strains NRC-1 and R1.</title>
        <authorList>
            <person name="Pfeiffer F."/>
            <person name="Marchfelder A."/>
            <person name="Habermann B."/>
            <person name="Dyall-Smith M.L."/>
        </authorList>
    </citation>
    <scope>NUCLEOTIDE SEQUENCE [LARGE SCALE GENOMIC DNA]</scope>
    <source>
        <strain evidence="9">91-R6</strain>
        <strain evidence="11">ATCC 33171 / DSM 3754 / JCM 8978 / NBRC 102687 / NCIMB 764 / 91-R6</strain>
    </source>
</reference>
<feature type="binding site" evidence="4 6">
    <location>
        <position position="110"/>
    </location>
    <ligand>
        <name>substrate</name>
    </ligand>
</feature>
<dbReference type="PANTHER" id="PTHR11142">
    <property type="entry name" value="PSEUDOURIDYLATE SYNTHASE"/>
    <property type="match status" value="1"/>
</dbReference>
<keyword evidence="2 4" id="KW-0819">tRNA processing</keyword>
<dbReference type="Gene3D" id="3.30.70.580">
    <property type="entry name" value="Pseudouridine synthase I, catalytic domain, N-terminal subdomain"/>
    <property type="match status" value="1"/>
</dbReference>
<dbReference type="PIRSF" id="PIRSF001430">
    <property type="entry name" value="tRNA_psdUrid_synth"/>
    <property type="match status" value="1"/>
</dbReference>
<protein>
    <recommendedName>
        <fullName evidence="4">tRNA pseudouridine synthase A</fullName>
        <ecNumber evidence="4">5.4.99.12</ecNumber>
    </recommendedName>
    <alternativeName>
        <fullName evidence="4">tRNA pseudouridine(38-40) synthase</fullName>
    </alternativeName>
    <alternativeName>
        <fullName evidence="4">tRNA pseudouridylate synthase I</fullName>
    </alternativeName>
    <alternativeName>
        <fullName evidence="4">tRNA-uridine isomerase I</fullName>
    </alternativeName>
</protein>
<reference evidence="10 12" key="2">
    <citation type="submission" date="2019-07" db="EMBL/GenBank/DDBJ databases">
        <title>Genomic Encyclopedia of Archaeal and Bacterial Type Strains, Phase II (KMG-II): from individual species to whole genera.</title>
        <authorList>
            <person name="Goeker M."/>
        </authorList>
    </citation>
    <scope>NUCLEOTIDE SEQUENCE [LARGE SCALE GENOMIC DNA]</scope>
    <source>
        <strain evidence="10 12">DSM 3754</strain>
    </source>
</reference>
<sequence length="266" mass="28863">MPRRAFRVAYDGRPYHGFQRQPDVSTVAGELFGALRRLDVFDGAKPPGYAAAGRTDAGVSARAQTVAFDAPAWLTPDAFTGALPDPIQVWAHADAPPEFHATHDAVARTYVYYWYAPDSRATDDRAAGALDRLTGTHDFHNLTPNTTNTVRELDATLDRDGAFRVITVRAGGFCRELVRRVVSLVQLVTETGDTDRIDTVLGDEPVAGPDGVPPADPHPLVLHAVAYDGLSFTVDEDAAERARTTFRAARADHHERARVAGHLASI</sequence>
<dbReference type="CDD" id="cd00497">
    <property type="entry name" value="PseudoU_synth_TruA_like"/>
    <property type="match status" value="1"/>
</dbReference>
<feature type="active site" description="Nucleophile" evidence="4 5">
    <location>
        <position position="56"/>
    </location>
</feature>
<dbReference type="Pfam" id="PF01416">
    <property type="entry name" value="PseudoU_synth_1"/>
    <property type="match status" value="1"/>
</dbReference>
<evidence type="ECO:0000256" key="5">
    <source>
        <dbReference type="PIRSR" id="PIRSR001430-1"/>
    </source>
</evidence>
<evidence type="ECO:0000256" key="7">
    <source>
        <dbReference type="RuleBase" id="RU003792"/>
    </source>
</evidence>
<dbReference type="InterPro" id="IPR020095">
    <property type="entry name" value="PsdUridine_synth_TruA_C"/>
</dbReference>
<dbReference type="GO" id="GO:0160147">
    <property type="term" value="F:tRNA pseudouridine(38-40) synthase activity"/>
    <property type="evidence" value="ECO:0007669"/>
    <property type="project" value="UniProtKB-EC"/>
</dbReference>
<evidence type="ECO:0000313" key="11">
    <source>
        <dbReference type="Proteomes" id="UP000296216"/>
    </source>
</evidence>
<dbReference type="Gene3D" id="3.30.70.660">
    <property type="entry name" value="Pseudouridine synthase I, catalytic domain, C-terminal subdomain"/>
    <property type="match status" value="1"/>
</dbReference>
<evidence type="ECO:0000313" key="9">
    <source>
        <dbReference type="EMBL" id="QCC45659.1"/>
    </source>
</evidence>
<dbReference type="GO" id="GO:0003723">
    <property type="term" value="F:RNA binding"/>
    <property type="evidence" value="ECO:0007669"/>
    <property type="project" value="InterPro"/>
</dbReference>
<accession>A0A4D6GV41</accession>
<evidence type="ECO:0000256" key="3">
    <source>
        <dbReference type="ARBA" id="ARBA00023235"/>
    </source>
</evidence>
<gene>
    <name evidence="4 9" type="primary">truA</name>
    <name evidence="10" type="ORF">APQ99_00433</name>
    <name evidence="9" type="ORF">HBSAL_10080</name>
</gene>
<dbReference type="GeneID" id="89350191"/>
<dbReference type="InterPro" id="IPR020094">
    <property type="entry name" value="TruA/RsuA/RluB/E/F_N"/>
</dbReference>
<proteinExistence type="inferred from homology"/>
<dbReference type="PANTHER" id="PTHR11142:SF0">
    <property type="entry name" value="TRNA PSEUDOURIDINE SYNTHASE-LIKE 1"/>
    <property type="match status" value="1"/>
</dbReference>
<dbReference type="InterPro" id="IPR020097">
    <property type="entry name" value="PsdUridine_synth_TruA_a/b_dom"/>
</dbReference>
<dbReference type="GO" id="GO:0031119">
    <property type="term" value="P:tRNA pseudouridine synthesis"/>
    <property type="evidence" value="ECO:0007669"/>
    <property type="project" value="UniProtKB-UniRule"/>
</dbReference>
<dbReference type="EMBL" id="CP038631">
    <property type="protein sequence ID" value="QCC45659.1"/>
    <property type="molecule type" value="Genomic_DNA"/>
</dbReference>